<gene>
    <name evidence="1" type="ORF">CHK_1629</name>
</gene>
<evidence type="ECO:0000313" key="2">
    <source>
        <dbReference type="Proteomes" id="UP000034076"/>
    </source>
</evidence>
<reference evidence="1 2" key="1">
    <citation type="submission" date="2015-04" db="EMBL/GenBank/DDBJ databases">
        <title>Draft genome sequence of bacteremic isolate Catabacter hongkongensis type strain HKU16T.</title>
        <authorList>
            <person name="Lau S.K."/>
            <person name="Teng J.L."/>
            <person name="Huang Y."/>
            <person name="Curreem S.O."/>
            <person name="Tsui S.K."/>
            <person name="Woo P.C."/>
        </authorList>
    </citation>
    <scope>NUCLEOTIDE SEQUENCE [LARGE SCALE GENOMIC DNA]</scope>
    <source>
        <strain evidence="1 2">HKU16</strain>
    </source>
</reference>
<dbReference type="Proteomes" id="UP000034076">
    <property type="component" value="Unassembled WGS sequence"/>
</dbReference>
<protein>
    <submittedName>
        <fullName evidence="1">Uncharacterized protein</fullName>
    </submittedName>
</protein>
<keyword evidence="2" id="KW-1185">Reference proteome</keyword>
<dbReference type="EMBL" id="LAYJ01000090">
    <property type="protein sequence ID" value="KKI50905.1"/>
    <property type="molecule type" value="Genomic_DNA"/>
</dbReference>
<dbReference type="AlphaFoldDB" id="A0A0M2NKX9"/>
<dbReference type="RefSeq" id="WP_046443504.1">
    <property type="nucleotide sequence ID" value="NZ_CAUERS010000052.1"/>
</dbReference>
<sequence length="90" mass="10711">MFRKHCENCEDNKNKKYCFLCSVIHNAHDRVRPLLESYHLNEFDIMVSSFEQLLKLQKETAYRKGYVSAHLEQIGCFMDLNKKLAGKERQ</sequence>
<comment type="caution">
    <text evidence="1">The sequence shown here is derived from an EMBL/GenBank/DDBJ whole genome shotgun (WGS) entry which is preliminary data.</text>
</comment>
<accession>A0A0M2NKX9</accession>
<proteinExistence type="predicted"/>
<name>A0A0M2NKX9_9FIRM</name>
<evidence type="ECO:0000313" key="1">
    <source>
        <dbReference type="EMBL" id="KKI50905.1"/>
    </source>
</evidence>
<organism evidence="1 2">
    <name type="scientific">Christensenella hongkongensis</name>
    <dbReference type="NCBI Taxonomy" id="270498"/>
    <lineage>
        <taxon>Bacteria</taxon>
        <taxon>Bacillati</taxon>
        <taxon>Bacillota</taxon>
        <taxon>Clostridia</taxon>
        <taxon>Christensenellales</taxon>
        <taxon>Christensenellaceae</taxon>
        <taxon>Christensenella</taxon>
    </lineage>
</organism>